<evidence type="ECO:0000313" key="2">
    <source>
        <dbReference type="Proteomes" id="UP000241771"/>
    </source>
</evidence>
<name>A0A2T3NNT7_9GAMM</name>
<dbReference type="EMBL" id="PYMA01000014">
    <property type="protein sequence ID" value="PSW17651.1"/>
    <property type="molecule type" value="Genomic_DNA"/>
</dbReference>
<keyword evidence="2" id="KW-1185">Reference proteome</keyword>
<organism evidence="1 2">
    <name type="scientific">Photobacterium sanctipauli</name>
    <dbReference type="NCBI Taxonomy" id="1342794"/>
    <lineage>
        <taxon>Bacteria</taxon>
        <taxon>Pseudomonadati</taxon>
        <taxon>Pseudomonadota</taxon>
        <taxon>Gammaproteobacteria</taxon>
        <taxon>Vibrionales</taxon>
        <taxon>Vibrionaceae</taxon>
        <taxon>Photobacterium</taxon>
    </lineage>
</organism>
<proteinExistence type="predicted"/>
<dbReference type="AlphaFoldDB" id="A0A2T3NNT7"/>
<protein>
    <submittedName>
        <fullName evidence="1">Uncharacterized protein</fullName>
    </submittedName>
</protein>
<dbReference type="RefSeq" id="WP_107272358.1">
    <property type="nucleotide sequence ID" value="NZ_PYMA01000014.1"/>
</dbReference>
<reference evidence="1 2" key="1">
    <citation type="submission" date="2018-01" db="EMBL/GenBank/DDBJ databases">
        <title>Whole genome sequencing of Histamine producing bacteria.</title>
        <authorList>
            <person name="Butler K."/>
        </authorList>
    </citation>
    <scope>NUCLEOTIDE SEQUENCE [LARGE SCALE GENOMIC DNA]</scope>
    <source>
        <strain evidence="1 2">DSM 100436</strain>
    </source>
</reference>
<sequence>MYTIFSILKWVVLIYLVKTGRIPESTYIKFKQFTLNAIAMLVLHAALVIHATESVELVSNGTGDGYFLRQDDAITNHMS</sequence>
<accession>A0A2T3NNT7</accession>
<evidence type="ECO:0000313" key="1">
    <source>
        <dbReference type="EMBL" id="PSW17651.1"/>
    </source>
</evidence>
<gene>
    <name evidence="1" type="ORF">C9I98_19235</name>
</gene>
<dbReference type="Proteomes" id="UP000241771">
    <property type="component" value="Unassembled WGS sequence"/>
</dbReference>
<comment type="caution">
    <text evidence="1">The sequence shown here is derived from an EMBL/GenBank/DDBJ whole genome shotgun (WGS) entry which is preliminary data.</text>
</comment>